<accession>A0A9D5BBK0</accession>
<evidence type="ECO:0000313" key="3">
    <source>
        <dbReference type="Proteomes" id="UP001058974"/>
    </source>
</evidence>
<reference evidence="2 3" key="1">
    <citation type="journal article" date="2022" name="Nat. Genet.">
        <title>Improved pea reference genome and pan-genome highlight genomic features and evolutionary characteristics.</title>
        <authorList>
            <person name="Yang T."/>
            <person name="Liu R."/>
            <person name="Luo Y."/>
            <person name="Hu S."/>
            <person name="Wang D."/>
            <person name="Wang C."/>
            <person name="Pandey M.K."/>
            <person name="Ge S."/>
            <person name="Xu Q."/>
            <person name="Li N."/>
            <person name="Li G."/>
            <person name="Huang Y."/>
            <person name="Saxena R.K."/>
            <person name="Ji Y."/>
            <person name="Li M."/>
            <person name="Yan X."/>
            <person name="He Y."/>
            <person name="Liu Y."/>
            <person name="Wang X."/>
            <person name="Xiang C."/>
            <person name="Varshney R.K."/>
            <person name="Ding H."/>
            <person name="Gao S."/>
            <person name="Zong X."/>
        </authorList>
    </citation>
    <scope>NUCLEOTIDE SEQUENCE [LARGE SCALE GENOMIC DNA]</scope>
    <source>
        <strain evidence="2 3">cv. Zhongwan 6</strain>
    </source>
</reference>
<organism evidence="2 3">
    <name type="scientific">Pisum sativum</name>
    <name type="common">Garden pea</name>
    <name type="synonym">Lathyrus oleraceus</name>
    <dbReference type="NCBI Taxonomy" id="3888"/>
    <lineage>
        <taxon>Eukaryota</taxon>
        <taxon>Viridiplantae</taxon>
        <taxon>Streptophyta</taxon>
        <taxon>Embryophyta</taxon>
        <taxon>Tracheophyta</taxon>
        <taxon>Spermatophyta</taxon>
        <taxon>Magnoliopsida</taxon>
        <taxon>eudicotyledons</taxon>
        <taxon>Gunneridae</taxon>
        <taxon>Pentapetalae</taxon>
        <taxon>rosids</taxon>
        <taxon>fabids</taxon>
        <taxon>Fabales</taxon>
        <taxon>Fabaceae</taxon>
        <taxon>Papilionoideae</taxon>
        <taxon>50 kb inversion clade</taxon>
        <taxon>NPAAA clade</taxon>
        <taxon>Hologalegina</taxon>
        <taxon>IRL clade</taxon>
        <taxon>Fabeae</taxon>
        <taxon>Lathyrus</taxon>
    </lineage>
</organism>
<feature type="coiled-coil region" evidence="1">
    <location>
        <begin position="1"/>
        <end position="28"/>
    </location>
</feature>
<proteinExistence type="predicted"/>
<keyword evidence="3" id="KW-1185">Reference proteome</keyword>
<gene>
    <name evidence="2" type="ORF">KIW84_010549</name>
</gene>
<sequence length="90" mass="9876">MEQLEQENQTLRDEVARLGALMEQLLAAQNQPAPQQPATPVQRTVISEVATSSVPVNTHQPNAMPPGFPWGMPPGFMPDLPAPTRHHLSF</sequence>
<name>A0A9D5BBK0_PEA</name>
<evidence type="ECO:0000313" key="2">
    <source>
        <dbReference type="EMBL" id="KAI5441128.1"/>
    </source>
</evidence>
<dbReference type="Gramene" id="Psat01G0054900-T1">
    <property type="protein sequence ID" value="KAI5441128.1"/>
    <property type="gene ID" value="KIW84_010549"/>
</dbReference>
<dbReference type="AlphaFoldDB" id="A0A9D5BBK0"/>
<dbReference type="Proteomes" id="UP001058974">
    <property type="component" value="Chromosome 1"/>
</dbReference>
<keyword evidence="1" id="KW-0175">Coiled coil</keyword>
<protein>
    <submittedName>
        <fullName evidence="2">Uncharacterized protein</fullName>
    </submittedName>
</protein>
<dbReference type="EMBL" id="JAMSHJ010000001">
    <property type="protein sequence ID" value="KAI5441128.1"/>
    <property type="molecule type" value="Genomic_DNA"/>
</dbReference>
<evidence type="ECO:0000256" key="1">
    <source>
        <dbReference type="SAM" id="Coils"/>
    </source>
</evidence>
<comment type="caution">
    <text evidence="2">The sequence shown here is derived from an EMBL/GenBank/DDBJ whole genome shotgun (WGS) entry which is preliminary data.</text>
</comment>